<organism evidence="3 4">
    <name type="scientific">Penicillium flavigenum</name>
    <dbReference type="NCBI Taxonomy" id="254877"/>
    <lineage>
        <taxon>Eukaryota</taxon>
        <taxon>Fungi</taxon>
        <taxon>Dikarya</taxon>
        <taxon>Ascomycota</taxon>
        <taxon>Pezizomycotina</taxon>
        <taxon>Eurotiomycetes</taxon>
        <taxon>Eurotiomycetidae</taxon>
        <taxon>Eurotiales</taxon>
        <taxon>Aspergillaceae</taxon>
        <taxon>Penicillium</taxon>
    </lineage>
</organism>
<sequence length="189" mass="21328">MESTHQSDLILPQDAPTAQGPVYGTARDVEGPPAFWANRAMACMWPRTENSTKNPASLIYRLRKMKLKRASIAVGYLLANAEALLAHAVGKKTKSSHACQKCAKEDGKFISCVLVPGQKHCTNCHWLGQKSRCRFLKSPRTVETTPRKKLKALRWVIKTMEKERKSLKASIKSLEREEDELIHKMKKAE</sequence>
<dbReference type="InterPro" id="IPR022190">
    <property type="entry name" value="DUF3716"/>
</dbReference>
<dbReference type="OrthoDB" id="4369329at2759"/>
<dbReference type="EMBL" id="MLQL01000003">
    <property type="protein sequence ID" value="OQE30321.1"/>
    <property type="molecule type" value="Genomic_DNA"/>
</dbReference>
<name>A0A1V6TVN5_9EURO</name>
<keyword evidence="4" id="KW-1185">Reference proteome</keyword>
<dbReference type="Proteomes" id="UP000191342">
    <property type="component" value="Unassembled WGS sequence"/>
</dbReference>
<reference evidence="4" key="1">
    <citation type="journal article" date="2017" name="Nat. Microbiol.">
        <title>Global analysis of biosynthetic gene clusters reveals vast potential of secondary metabolite production in Penicillium species.</title>
        <authorList>
            <person name="Nielsen J.C."/>
            <person name="Grijseels S."/>
            <person name="Prigent S."/>
            <person name="Ji B."/>
            <person name="Dainat J."/>
            <person name="Nielsen K.F."/>
            <person name="Frisvad J.C."/>
            <person name="Workman M."/>
            <person name="Nielsen J."/>
        </authorList>
    </citation>
    <scope>NUCLEOTIDE SEQUENCE [LARGE SCALE GENOMIC DNA]</scope>
    <source>
        <strain evidence="4">IBT 14082</strain>
    </source>
</reference>
<evidence type="ECO:0000313" key="4">
    <source>
        <dbReference type="Proteomes" id="UP000191342"/>
    </source>
</evidence>
<protein>
    <submittedName>
        <fullName evidence="3">Uncharacterized protein</fullName>
    </submittedName>
</protein>
<feature type="region of interest" description="Disordered" evidence="2">
    <location>
        <begin position="1"/>
        <end position="24"/>
    </location>
</feature>
<dbReference type="AlphaFoldDB" id="A0A1V6TVN5"/>
<proteinExistence type="predicted"/>
<feature type="coiled-coil region" evidence="1">
    <location>
        <begin position="150"/>
        <end position="184"/>
    </location>
</feature>
<evidence type="ECO:0000256" key="2">
    <source>
        <dbReference type="SAM" id="MobiDB-lite"/>
    </source>
</evidence>
<evidence type="ECO:0000313" key="3">
    <source>
        <dbReference type="EMBL" id="OQE30321.1"/>
    </source>
</evidence>
<evidence type="ECO:0000256" key="1">
    <source>
        <dbReference type="SAM" id="Coils"/>
    </source>
</evidence>
<gene>
    <name evidence="3" type="ORF">PENFLA_c003G01394</name>
</gene>
<comment type="caution">
    <text evidence="3">The sequence shown here is derived from an EMBL/GenBank/DDBJ whole genome shotgun (WGS) entry which is preliminary data.</text>
</comment>
<dbReference type="Pfam" id="PF12511">
    <property type="entry name" value="DUF3716"/>
    <property type="match status" value="1"/>
</dbReference>
<accession>A0A1V6TVN5</accession>
<keyword evidence="1" id="KW-0175">Coiled coil</keyword>